<dbReference type="Pfam" id="PF05199">
    <property type="entry name" value="GMC_oxred_C"/>
    <property type="match status" value="1"/>
</dbReference>
<dbReference type="InterPro" id="IPR000172">
    <property type="entry name" value="GMC_OxRdtase_N"/>
</dbReference>
<dbReference type="AlphaFoldDB" id="A0A640W6A3"/>
<evidence type="ECO:0000256" key="3">
    <source>
        <dbReference type="ARBA" id="ARBA00022630"/>
    </source>
</evidence>
<keyword evidence="3" id="KW-0285">Flavoprotein</keyword>
<reference evidence="7 8" key="1">
    <citation type="submission" date="2019-08" db="EMBL/GenBank/DDBJ databases">
        <title>Bioinformatics analysis of the strain L3 and L5.</title>
        <authorList>
            <person name="Li X."/>
        </authorList>
    </citation>
    <scope>NUCLEOTIDE SEQUENCE [LARGE SCALE GENOMIC DNA]</scope>
    <source>
        <strain evidence="7 8">L3</strain>
    </source>
</reference>
<dbReference type="PANTHER" id="PTHR11552">
    <property type="entry name" value="GLUCOSE-METHANOL-CHOLINE GMC OXIDOREDUCTASE"/>
    <property type="match status" value="1"/>
</dbReference>
<dbReference type="SUPFAM" id="SSF51905">
    <property type="entry name" value="FAD/NAD(P)-binding domain"/>
    <property type="match status" value="1"/>
</dbReference>
<organism evidence="7 8">
    <name type="scientific">Salinicola corii</name>
    <dbReference type="NCBI Taxonomy" id="2606937"/>
    <lineage>
        <taxon>Bacteria</taxon>
        <taxon>Pseudomonadati</taxon>
        <taxon>Pseudomonadota</taxon>
        <taxon>Gammaproteobacteria</taxon>
        <taxon>Oceanospirillales</taxon>
        <taxon>Halomonadaceae</taxon>
        <taxon>Salinicola</taxon>
    </lineage>
</organism>
<feature type="binding site" evidence="5">
    <location>
        <position position="452"/>
    </location>
    <ligand>
        <name>substrate</name>
    </ligand>
</feature>
<evidence type="ECO:0000259" key="6">
    <source>
        <dbReference type="PROSITE" id="PS00624"/>
    </source>
</evidence>
<dbReference type="Proteomes" id="UP000466024">
    <property type="component" value="Unassembled WGS sequence"/>
</dbReference>
<comment type="caution">
    <text evidence="7">The sequence shown here is derived from an EMBL/GenBank/DDBJ whole genome shotgun (WGS) entry which is preliminary data.</text>
</comment>
<keyword evidence="4 5" id="KW-0274">FAD</keyword>
<gene>
    <name evidence="7" type="ORF">F0A16_21220</name>
</gene>
<proteinExistence type="inferred from homology"/>
<feature type="binding site" evidence="5">
    <location>
        <begin position="107"/>
        <end position="110"/>
    </location>
    <ligand>
        <name>FAD</name>
        <dbReference type="ChEBI" id="CHEBI:57692"/>
    </ligand>
</feature>
<dbReference type="Gene3D" id="3.50.50.60">
    <property type="entry name" value="FAD/NAD(P)-binding domain"/>
    <property type="match status" value="1"/>
</dbReference>
<feature type="binding site" evidence="5">
    <location>
        <position position="237"/>
    </location>
    <ligand>
        <name>FAD</name>
        <dbReference type="ChEBI" id="CHEBI:57692"/>
    </ligand>
</feature>
<feature type="domain" description="Glucose-methanol-choline oxidoreductase N-terminal" evidence="6">
    <location>
        <begin position="268"/>
        <end position="282"/>
    </location>
</feature>
<protein>
    <submittedName>
        <fullName evidence="7">NAD(P)-binding protein</fullName>
    </submittedName>
</protein>
<evidence type="ECO:0000313" key="8">
    <source>
        <dbReference type="Proteomes" id="UP000466024"/>
    </source>
</evidence>
<dbReference type="GO" id="GO:0019285">
    <property type="term" value="P:glycine betaine biosynthetic process from choline"/>
    <property type="evidence" value="ECO:0007669"/>
    <property type="project" value="TreeGrafter"/>
</dbReference>
<dbReference type="PANTHER" id="PTHR11552:SF147">
    <property type="entry name" value="CHOLINE DEHYDROGENASE, MITOCHONDRIAL"/>
    <property type="match status" value="1"/>
</dbReference>
<dbReference type="InterPro" id="IPR012132">
    <property type="entry name" value="GMC_OxRdtase"/>
</dbReference>
<feature type="binding site" evidence="5">
    <location>
        <position position="99"/>
    </location>
    <ligand>
        <name>FAD</name>
        <dbReference type="ChEBI" id="CHEBI:57692"/>
    </ligand>
</feature>
<evidence type="ECO:0000256" key="5">
    <source>
        <dbReference type="PIRSR" id="PIRSR000137-2"/>
    </source>
</evidence>
<dbReference type="GO" id="GO:0050660">
    <property type="term" value="F:flavin adenine dinucleotide binding"/>
    <property type="evidence" value="ECO:0007669"/>
    <property type="project" value="InterPro"/>
</dbReference>
<dbReference type="GO" id="GO:0016020">
    <property type="term" value="C:membrane"/>
    <property type="evidence" value="ECO:0007669"/>
    <property type="project" value="TreeGrafter"/>
</dbReference>
<comment type="cofactor">
    <cofactor evidence="1 5">
        <name>FAD</name>
        <dbReference type="ChEBI" id="CHEBI:57692"/>
    </cofactor>
</comment>
<dbReference type="EMBL" id="VTPX01000025">
    <property type="protein sequence ID" value="KAA0015245.1"/>
    <property type="molecule type" value="Genomic_DNA"/>
</dbReference>
<keyword evidence="8" id="KW-1185">Reference proteome</keyword>
<dbReference type="RefSeq" id="WP_149438017.1">
    <property type="nucleotide sequence ID" value="NZ_VTPX01000025.1"/>
</dbReference>
<name>A0A640W6A3_9GAMM</name>
<accession>A0A640W6A3</accession>
<dbReference type="SUPFAM" id="SSF54373">
    <property type="entry name" value="FAD-linked reductases, C-terminal domain"/>
    <property type="match status" value="1"/>
</dbReference>
<evidence type="ECO:0000256" key="2">
    <source>
        <dbReference type="ARBA" id="ARBA00010790"/>
    </source>
</evidence>
<dbReference type="PIRSF" id="PIRSF000137">
    <property type="entry name" value="Alcohol_oxidase"/>
    <property type="match status" value="1"/>
</dbReference>
<evidence type="ECO:0000313" key="7">
    <source>
        <dbReference type="EMBL" id="KAA0015245.1"/>
    </source>
</evidence>
<evidence type="ECO:0000256" key="1">
    <source>
        <dbReference type="ARBA" id="ARBA00001974"/>
    </source>
</evidence>
<comment type="similarity">
    <text evidence="2">Belongs to the GMC oxidoreductase family.</text>
</comment>
<dbReference type="GO" id="GO:0008812">
    <property type="term" value="F:choline dehydrogenase activity"/>
    <property type="evidence" value="ECO:0007669"/>
    <property type="project" value="TreeGrafter"/>
</dbReference>
<evidence type="ECO:0000256" key="4">
    <source>
        <dbReference type="ARBA" id="ARBA00022827"/>
    </source>
</evidence>
<dbReference type="Gene3D" id="3.30.410.40">
    <property type="match status" value="1"/>
</dbReference>
<dbReference type="InterPro" id="IPR007867">
    <property type="entry name" value="GMC_OxRtase_C"/>
</dbReference>
<sequence length="516" mass="54544">MTAKTAIGQVIENTYTTRQKPAVIIVGGGSAGAALAARLSEDASRHVLLLEAGPDFSTDNYPPALTSAASVAPATFDWQYTSDDKANLGHDIPTPRGKVVGGSSAVNGTVAIRARPSDFTRWSARGIEGWSWDDVLPVFKALENCPTGDTQWHGRSGPLPIRQRTMEELSPSTRAFIESAQAVGLATVEDFNAARTDGVGPYPLNVVDGVRVNTGMAYLTAAARSRPNLTILADAHVDRVILENKRATGVVLATGEVLSGAQVILCAGTFGSPAILMRSGIGPAEHLQSLDIPVVADLPVGVKLLDHPIYYNVYALKPTLSAMLPAAGALVWTRSKNAEADELDLQISATHFFDPANSPTGAAIVLASALVLPHSIGSLQLVSRDPEVAPRIRYNFLDAPSDLERMTEVVRLTRAIAASPPFANVVDSELFPGPGVTDEQLREHIHANVSTYAHPTSTVPMGADNDPAAVVDAWGEVRGIEGLRVVDASILPELPSVPTNLTTIMLAERIAAHLNA</sequence>
<dbReference type="InterPro" id="IPR036188">
    <property type="entry name" value="FAD/NAD-bd_sf"/>
</dbReference>
<dbReference type="Pfam" id="PF00732">
    <property type="entry name" value="GMC_oxred_N"/>
    <property type="match status" value="1"/>
</dbReference>
<dbReference type="PROSITE" id="PS00624">
    <property type="entry name" value="GMC_OXRED_2"/>
    <property type="match status" value="1"/>
</dbReference>